<comment type="caution">
    <text evidence="2">The sequence shown here is derived from an EMBL/GenBank/DDBJ whole genome shotgun (WGS) entry which is preliminary data.</text>
</comment>
<name>A0A916IVS6_9BURK</name>
<gene>
    <name evidence="2" type="ORF">LMG31506_02971</name>
</gene>
<evidence type="ECO:0000313" key="3">
    <source>
        <dbReference type="Proteomes" id="UP000672934"/>
    </source>
</evidence>
<dbReference type="EMBL" id="CAJPUY010000010">
    <property type="protein sequence ID" value="CAG2144280.1"/>
    <property type="molecule type" value="Genomic_DNA"/>
</dbReference>
<reference evidence="2" key="1">
    <citation type="submission" date="2021-03" db="EMBL/GenBank/DDBJ databases">
        <authorList>
            <person name="Peeters C."/>
        </authorList>
    </citation>
    <scope>NUCLEOTIDE SEQUENCE</scope>
    <source>
        <strain evidence="2">LMG 31506</strain>
    </source>
</reference>
<evidence type="ECO:0000313" key="2">
    <source>
        <dbReference type="EMBL" id="CAG2144280.1"/>
    </source>
</evidence>
<keyword evidence="3" id="KW-1185">Reference proteome</keyword>
<dbReference type="Gene3D" id="2.60.120.10">
    <property type="entry name" value="Jelly Rolls"/>
    <property type="match status" value="1"/>
</dbReference>
<dbReference type="InterPro" id="IPR039935">
    <property type="entry name" value="YML079W-like"/>
</dbReference>
<evidence type="ECO:0000259" key="1">
    <source>
        <dbReference type="Pfam" id="PF06172"/>
    </source>
</evidence>
<proteinExistence type="predicted"/>
<dbReference type="InterPro" id="IPR009327">
    <property type="entry name" value="Cupin_DUF985"/>
</dbReference>
<dbReference type="InterPro" id="IPR011051">
    <property type="entry name" value="RmlC_Cupin_sf"/>
</dbReference>
<dbReference type="CDD" id="cd06121">
    <property type="entry name" value="cupin_YML079wp"/>
    <property type="match status" value="1"/>
</dbReference>
<sequence>MHADTTADRLIHALGLQPHPEGGYFRETYRSNENVRCSDGRVRSASTAIYYLLRGSDYSAWHRIRSDELWHFHAGTPLDVHVLTADGRRPACHASPWQSA</sequence>
<dbReference type="PANTHER" id="PTHR33387:SF3">
    <property type="entry name" value="DUF985 DOMAIN-CONTAINING PROTEIN"/>
    <property type="match status" value="1"/>
</dbReference>
<dbReference type="PANTHER" id="PTHR33387">
    <property type="entry name" value="RMLC-LIKE JELLY ROLL FOLD PROTEIN"/>
    <property type="match status" value="1"/>
</dbReference>
<feature type="domain" description="DUF985" evidence="1">
    <location>
        <begin position="9"/>
        <end position="88"/>
    </location>
</feature>
<dbReference type="InterPro" id="IPR014710">
    <property type="entry name" value="RmlC-like_jellyroll"/>
</dbReference>
<dbReference type="SUPFAM" id="SSF51182">
    <property type="entry name" value="RmlC-like cupins"/>
    <property type="match status" value="1"/>
</dbReference>
<dbReference type="Proteomes" id="UP000672934">
    <property type="component" value="Unassembled WGS sequence"/>
</dbReference>
<organism evidence="2 3">
    <name type="scientific">Cupriavidus yeoncheonensis</name>
    <dbReference type="NCBI Taxonomy" id="1462994"/>
    <lineage>
        <taxon>Bacteria</taxon>
        <taxon>Pseudomonadati</taxon>
        <taxon>Pseudomonadota</taxon>
        <taxon>Betaproteobacteria</taxon>
        <taxon>Burkholderiales</taxon>
        <taxon>Burkholderiaceae</taxon>
        <taxon>Cupriavidus</taxon>
    </lineage>
</organism>
<dbReference type="Pfam" id="PF06172">
    <property type="entry name" value="Cupin_5"/>
    <property type="match status" value="1"/>
</dbReference>
<dbReference type="AlphaFoldDB" id="A0A916IVS6"/>
<protein>
    <recommendedName>
        <fullName evidence="1">DUF985 domain-containing protein</fullName>
    </recommendedName>
</protein>
<accession>A0A916IVS6</accession>